<comment type="similarity">
    <text evidence="4">Belongs to the IspF family.</text>
</comment>
<dbReference type="HAMAP" id="MF_00108">
    <property type="entry name" value="IspD"/>
    <property type="match status" value="1"/>
</dbReference>
<dbReference type="InterPro" id="IPR003526">
    <property type="entry name" value="MECDP_synthase"/>
</dbReference>
<dbReference type="PROSITE" id="PS01350">
    <property type="entry name" value="ISPF"/>
    <property type="match status" value="1"/>
</dbReference>
<dbReference type="Gene3D" id="3.30.1330.50">
    <property type="entry name" value="2-C-methyl-D-erythritol 2,4-cyclodiphosphate synthase"/>
    <property type="match status" value="1"/>
</dbReference>
<dbReference type="InterPro" id="IPR020555">
    <property type="entry name" value="MECDP_synthase_CS"/>
</dbReference>
<dbReference type="SUPFAM" id="SSF69765">
    <property type="entry name" value="IpsF-like"/>
    <property type="match status" value="1"/>
</dbReference>
<feature type="binding site" evidence="11">
    <location>
        <begin position="368"/>
        <end position="371"/>
    </location>
    <ligand>
        <name>4-CDP-2-C-methyl-D-erythritol 2-phosphate</name>
        <dbReference type="ChEBI" id="CHEBI:57919"/>
    </ligand>
</feature>
<evidence type="ECO:0000256" key="6">
    <source>
        <dbReference type="ARBA" id="ARBA00022695"/>
    </source>
</evidence>
<feature type="binding site" evidence="11">
    <location>
        <begin position="292"/>
        <end position="294"/>
    </location>
    <ligand>
        <name>4-CDP-2-C-methyl-D-erythritol 2-phosphate</name>
        <dbReference type="ChEBI" id="CHEBI:57919"/>
    </ligand>
</feature>
<dbReference type="UniPathway" id="UPA00056">
    <property type="reaction ID" value="UER00093"/>
</dbReference>
<dbReference type="NCBIfam" id="TIGR00151">
    <property type="entry name" value="ispF"/>
    <property type="match status" value="1"/>
</dbReference>
<feature type="binding site" evidence="11">
    <location>
        <begin position="241"/>
        <end position="243"/>
    </location>
    <ligand>
        <name>4-CDP-2-C-methyl-D-erythritol 2-phosphate</name>
        <dbReference type="ChEBI" id="CHEBI:57919"/>
    </ligand>
</feature>
<feature type="binding site" evidence="11">
    <location>
        <begin position="270"/>
        <end position="271"/>
    </location>
    <ligand>
        <name>4-CDP-2-C-methyl-D-erythritol 2-phosphate</name>
        <dbReference type="ChEBI" id="CHEBI:57919"/>
    </ligand>
</feature>
<keyword evidence="8 11" id="KW-0414">Isoprene biosynthesis</keyword>
<gene>
    <name evidence="11" type="primary">ispDF</name>
    <name evidence="13" type="ORF">BN1012_Phect2854</name>
</gene>
<evidence type="ECO:0000256" key="3">
    <source>
        <dbReference type="ARBA" id="ARBA00004709"/>
    </source>
</evidence>
<comment type="function">
    <text evidence="11">Bifunctional enzyme that catalyzes the formation of 4-diphosphocytidyl-2-C-methyl-D-erythritol from CTP and 2-C-methyl-D-erythritol 4-phosphate (MEP) (IspD), and catalyzes the conversion of 4-diphosphocytidyl-2-C-methyl-D-erythritol 2-phosphate (CDP-ME2P) to 2-C-methyl-D-erythritol 2,4-cyclodiphosphate (ME-CPP) with a corresponding release of cytidine 5-monophosphate (CMP) (IspF).</text>
</comment>
<comment type="pathway">
    <text evidence="3 11">Isoprenoid biosynthesis; isopentenyl diphosphate biosynthesis via DXP pathway; isopentenyl diphosphate from 1-deoxy-D-xylulose 5-phosphate: step 4/6.</text>
</comment>
<evidence type="ECO:0000256" key="10">
    <source>
        <dbReference type="ARBA" id="ARBA00023268"/>
    </source>
</evidence>
<accession>X5MEP4</accession>
<evidence type="ECO:0000256" key="9">
    <source>
        <dbReference type="ARBA" id="ARBA00023239"/>
    </source>
</evidence>
<feature type="site" description="Transition state stabilizer" evidence="11">
    <location>
        <position position="19"/>
    </location>
</feature>
<evidence type="ECO:0000313" key="14">
    <source>
        <dbReference type="Proteomes" id="UP000032160"/>
    </source>
</evidence>
<dbReference type="EC" id="2.7.7.60" evidence="11"/>
<evidence type="ECO:0000256" key="8">
    <source>
        <dbReference type="ARBA" id="ARBA00023229"/>
    </source>
</evidence>
<comment type="similarity">
    <text evidence="11">In the N-terminal section; belongs to the IspD/TarI cytidylyltransferase family. IspD subfamily.</text>
</comment>
<keyword evidence="10 11" id="KW-0511">Multifunctional enzyme</keyword>
<feature type="region of interest" description="2-C-methyl-D-erythritol 2,4-cyclodiphosphate synthase" evidence="11">
    <location>
        <begin position="235"/>
        <end position="398"/>
    </location>
</feature>
<comment type="similarity">
    <text evidence="11">In the C-terminal section; belongs to the IspF family.</text>
</comment>
<dbReference type="HAMAP" id="MF_00107">
    <property type="entry name" value="IspF"/>
    <property type="match status" value="1"/>
</dbReference>
<keyword evidence="5 11" id="KW-0808">Transferase</keyword>
<dbReference type="CDD" id="cd02516">
    <property type="entry name" value="CDP-ME_synthetase"/>
    <property type="match status" value="1"/>
</dbReference>
<dbReference type="Gene3D" id="3.90.550.10">
    <property type="entry name" value="Spore Coat Polysaccharide Biosynthesis Protein SpsA, Chain A"/>
    <property type="match status" value="1"/>
</dbReference>
<dbReference type="InterPro" id="IPR026596">
    <property type="entry name" value="IspD/F"/>
</dbReference>
<comment type="cofactor">
    <cofactor evidence="2 11">
        <name>a divalent metal cation</name>
        <dbReference type="ChEBI" id="CHEBI:60240"/>
    </cofactor>
</comment>
<dbReference type="PANTHER" id="PTHR43181:SF1">
    <property type="entry name" value="2-C-METHYL-D-ERYTHRITOL 2,4-CYCLODIPHOSPHATE SYNTHASE, CHLOROPLASTIC"/>
    <property type="match status" value="1"/>
</dbReference>
<dbReference type="CDD" id="cd00554">
    <property type="entry name" value="MECDP_synthase"/>
    <property type="match status" value="1"/>
</dbReference>
<evidence type="ECO:0000256" key="11">
    <source>
        <dbReference type="HAMAP-Rule" id="MF_01520"/>
    </source>
</evidence>
<evidence type="ECO:0000256" key="5">
    <source>
        <dbReference type="ARBA" id="ARBA00022679"/>
    </source>
</evidence>
<dbReference type="GO" id="GO:0046872">
    <property type="term" value="F:metal ion binding"/>
    <property type="evidence" value="ECO:0007669"/>
    <property type="project" value="UniProtKB-KW"/>
</dbReference>
<keyword evidence="6 11" id="KW-0548">Nucleotidyltransferase</keyword>
<dbReference type="InterPro" id="IPR036571">
    <property type="entry name" value="MECDP_synthase_sf"/>
</dbReference>
<feature type="binding site" evidence="11">
    <location>
        <position position="241"/>
    </location>
    <ligand>
        <name>a divalent metal cation</name>
        <dbReference type="ChEBI" id="CHEBI:60240"/>
    </ligand>
</feature>
<protein>
    <recommendedName>
        <fullName evidence="11">Bifunctional enzyme IspD/IspF</fullName>
    </recommendedName>
    <domain>
        <recommendedName>
            <fullName evidence="11">2-C-methyl-D-erythritol 4-phosphate cytidylyltransferase</fullName>
            <ecNumber evidence="11">2.7.7.60</ecNumber>
        </recommendedName>
        <alternativeName>
            <fullName evidence="11">4-diphosphocytidyl-2C-methyl-D-erythritol synthase</fullName>
        </alternativeName>
        <alternativeName>
            <fullName evidence="11">MEP cytidylyltransferase</fullName>
            <shortName evidence="11">MCT</shortName>
        </alternativeName>
    </domain>
    <domain>
        <recommendedName>
            <fullName evidence="11">2-C-methyl-D-erythritol 2,4-cyclodiphosphate synthase</fullName>
            <shortName evidence="11">MECDP-synthase</shortName>
            <shortName evidence="11">MECPP-synthase</shortName>
            <shortName evidence="11">MECPS</shortName>
            <ecNumber evidence="11">4.6.1.12</ecNumber>
        </recommendedName>
    </domain>
</protein>
<feature type="binding site" evidence="11">
    <location>
        <position position="278"/>
    </location>
    <ligand>
        <name>a divalent metal cation</name>
        <dbReference type="ChEBI" id="CHEBI:60240"/>
    </ligand>
</feature>
<sequence length="398" mass="41524">MTAPASTAVLIVAAGRGHRFGGELPKQYAQLRGAPVLSHTLRAFLKHPDVTHVVTAIHPDDRELYDAAAQASGAGEKLLPPTHGGAERQDSVRFGLEALEALSPSKVLIQDGARPLASAGLITRVIDALDKHAAALPCVAVTDTLKRVADGLVGETVDRTGLARAQTPQGFRYNNILAAHRAVAGDALTDDAAVAEHAKMAIGLVDGAEDNLKITTQDDLMRADGLIAARLGDVRTGSGFDVHKFDAPGTASEIMLCGIPVPHDCDTVGHSDADVGLHALTDAILGSIGAGDIGEHFPPSDPQWRGAASWKFLAHAASLVAERGGVIASADITIICERPKVGPHRPAMRKRVAEILSIAEDRVSVKATTTEALGFTGRREGIAAQAVATVRLPLTAEL</sequence>
<dbReference type="InterPro" id="IPR034683">
    <property type="entry name" value="IspD/TarI"/>
</dbReference>
<dbReference type="HOGENOM" id="CLU_042800_2_5_5"/>
<feature type="site" description="Positions MEP for the nucleophilic attack" evidence="11">
    <location>
        <position position="159"/>
    </location>
</feature>
<dbReference type="HAMAP" id="MF_01520">
    <property type="entry name" value="IspDF"/>
    <property type="match status" value="1"/>
</dbReference>
<dbReference type="PATRIC" id="fig|1458461.3.peg.2860"/>
<comment type="pathway">
    <text evidence="11">Isoprenoid biosynthesis; isopentenyl diphosphate biosynthesis via DXP pathway; isopentenyl diphosphate from 1-deoxy-D-xylulose 5-phosphate: step 2/6.</text>
</comment>
<feature type="site" description="Transition state stabilizer" evidence="11">
    <location>
        <position position="270"/>
    </location>
</feature>
<dbReference type="FunFam" id="3.90.550.10:FF:000003">
    <property type="entry name" value="2-C-methyl-D-erythritol 4-phosphate cytidylyltransferase"/>
    <property type="match status" value="1"/>
</dbReference>
<dbReference type="NCBIfam" id="TIGR00453">
    <property type="entry name" value="ispD"/>
    <property type="match status" value="1"/>
</dbReference>
<dbReference type="GO" id="GO:0050518">
    <property type="term" value="F:2-C-methyl-D-erythritol 4-phosphate cytidylyltransferase activity"/>
    <property type="evidence" value="ECO:0007669"/>
    <property type="project" value="UniProtKB-UniRule"/>
</dbReference>
<dbReference type="STRING" id="1458461.BN1012_Phect2854"/>
<dbReference type="Proteomes" id="UP000032160">
    <property type="component" value="Chromosome I"/>
</dbReference>
<dbReference type="RefSeq" id="WP_043948963.1">
    <property type="nucleotide sequence ID" value="NZ_HG966617.1"/>
</dbReference>
<keyword evidence="7 11" id="KW-0479">Metal-binding</keyword>
<organism evidence="13 14">
    <name type="scientific">Candidatus Phaeomarinibacter ectocarpi</name>
    <dbReference type="NCBI Taxonomy" id="1458461"/>
    <lineage>
        <taxon>Bacteria</taxon>
        <taxon>Pseudomonadati</taxon>
        <taxon>Pseudomonadota</taxon>
        <taxon>Alphaproteobacteria</taxon>
        <taxon>Hyphomicrobiales</taxon>
        <taxon>Parvibaculaceae</taxon>
        <taxon>Candidatus Phaeomarinibacter</taxon>
    </lineage>
</organism>
<keyword evidence="14" id="KW-1185">Reference proteome</keyword>
<name>X5MEP4_9HYPH</name>
<dbReference type="AlphaFoldDB" id="X5MEP4"/>
<evidence type="ECO:0000313" key="13">
    <source>
        <dbReference type="EMBL" id="CDO61067.1"/>
    </source>
</evidence>
<evidence type="ECO:0000256" key="7">
    <source>
        <dbReference type="ARBA" id="ARBA00022723"/>
    </source>
</evidence>
<evidence type="ECO:0000256" key="4">
    <source>
        <dbReference type="ARBA" id="ARBA00008480"/>
    </source>
</evidence>
<feature type="binding site" evidence="11">
    <location>
        <position position="378"/>
    </location>
    <ligand>
        <name>4-CDP-2-C-methyl-D-erythritol 2-phosphate</name>
        <dbReference type="ChEBI" id="CHEBI:57919"/>
    </ligand>
</feature>
<dbReference type="EMBL" id="HG966617">
    <property type="protein sequence ID" value="CDO61067.1"/>
    <property type="molecule type" value="Genomic_DNA"/>
</dbReference>
<evidence type="ECO:0000256" key="1">
    <source>
        <dbReference type="ARBA" id="ARBA00000200"/>
    </source>
</evidence>
<feature type="domain" description="2-C-methyl-D-erythritol 2,4-cyclodiphosphate synthase" evidence="12">
    <location>
        <begin position="235"/>
        <end position="390"/>
    </location>
</feature>
<dbReference type="KEGG" id="pect:BN1012_Phect2854"/>
<dbReference type="PANTHER" id="PTHR43181">
    <property type="entry name" value="2-C-METHYL-D-ERYTHRITOL 2,4-CYCLODIPHOSPHATE SYNTHASE, CHLOROPLASTIC"/>
    <property type="match status" value="1"/>
</dbReference>
<dbReference type="NCBIfam" id="NF006899">
    <property type="entry name" value="PRK09382.1"/>
    <property type="match status" value="1"/>
</dbReference>
<comment type="catalytic activity">
    <reaction evidence="11">
        <text>2-C-methyl-D-erythritol 4-phosphate + CTP + H(+) = 4-CDP-2-C-methyl-D-erythritol + diphosphate</text>
        <dbReference type="Rhea" id="RHEA:13429"/>
        <dbReference type="ChEBI" id="CHEBI:15378"/>
        <dbReference type="ChEBI" id="CHEBI:33019"/>
        <dbReference type="ChEBI" id="CHEBI:37563"/>
        <dbReference type="ChEBI" id="CHEBI:57823"/>
        <dbReference type="ChEBI" id="CHEBI:58262"/>
        <dbReference type="EC" id="2.7.7.60"/>
    </reaction>
</comment>
<feature type="site" description="Transition state stabilizer" evidence="11">
    <location>
        <position position="369"/>
    </location>
</feature>
<dbReference type="SUPFAM" id="SSF53448">
    <property type="entry name" value="Nucleotide-diphospho-sugar transferases"/>
    <property type="match status" value="1"/>
</dbReference>
<keyword evidence="9 11" id="KW-0456">Lyase</keyword>
<dbReference type="InterPro" id="IPR001228">
    <property type="entry name" value="IspD"/>
</dbReference>
<proteinExistence type="inferred from homology"/>
<dbReference type="OrthoDB" id="9804336at2"/>
<dbReference type="EC" id="4.6.1.12" evidence="11"/>
<dbReference type="InterPro" id="IPR029044">
    <property type="entry name" value="Nucleotide-diphossugar_trans"/>
</dbReference>
<feature type="site" description="Positions MEP for the nucleophilic attack" evidence="11">
    <location>
        <position position="213"/>
    </location>
</feature>
<dbReference type="GO" id="GO:0019288">
    <property type="term" value="P:isopentenyl diphosphate biosynthetic process, methylerythritol 4-phosphate pathway"/>
    <property type="evidence" value="ECO:0007669"/>
    <property type="project" value="UniProtKB-UniRule"/>
</dbReference>
<dbReference type="Pfam" id="PF01128">
    <property type="entry name" value="IspD"/>
    <property type="match status" value="1"/>
</dbReference>
<evidence type="ECO:0000259" key="12">
    <source>
        <dbReference type="Pfam" id="PF02542"/>
    </source>
</evidence>
<dbReference type="GO" id="GO:0016114">
    <property type="term" value="P:terpenoid biosynthetic process"/>
    <property type="evidence" value="ECO:0007669"/>
    <property type="project" value="InterPro"/>
</dbReference>
<feature type="binding site" evidence="11">
    <location>
        <position position="375"/>
    </location>
    <ligand>
        <name>4-CDP-2-C-methyl-D-erythritol 2-phosphate</name>
        <dbReference type="ChEBI" id="CHEBI:57919"/>
    </ligand>
</feature>
<dbReference type="Pfam" id="PF02542">
    <property type="entry name" value="YgbB"/>
    <property type="match status" value="1"/>
</dbReference>
<feature type="binding site" evidence="11">
    <location>
        <position position="243"/>
    </location>
    <ligand>
        <name>a divalent metal cation</name>
        <dbReference type="ChEBI" id="CHEBI:60240"/>
    </ligand>
</feature>
<comment type="caution">
    <text evidence="11">Lacks conserved residue(s) required for the propagation of feature annotation.</text>
</comment>
<feature type="region of interest" description="2-C-methyl-D-erythritol 4-phosphate cytidylyltransferase" evidence="11">
    <location>
        <begin position="1"/>
        <end position="234"/>
    </location>
</feature>
<dbReference type="GO" id="GO:0008685">
    <property type="term" value="F:2-C-methyl-D-erythritol 2,4-cyclodiphosphate synthase activity"/>
    <property type="evidence" value="ECO:0007669"/>
    <property type="project" value="UniProtKB-UniRule"/>
</dbReference>
<comment type="catalytic activity">
    <reaction evidence="1 11">
        <text>4-CDP-2-C-methyl-D-erythritol 2-phosphate = 2-C-methyl-D-erythritol 2,4-cyclic diphosphate + CMP</text>
        <dbReference type="Rhea" id="RHEA:23864"/>
        <dbReference type="ChEBI" id="CHEBI:57919"/>
        <dbReference type="ChEBI" id="CHEBI:58483"/>
        <dbReference type="ChEBI" id="CHEBI:60377"/>
        <dbReference type="EC" id="4.6.1.12"/>
    </reaction>
</comment>
<evidence type="ECO:0000256" key="2">
    <source>
        <dbReference type="ARBA" id="ARBA00001968"/>
    </source>
</evidence>
<reference evidence="13 14" key="1">
    <citation type="journal article" date="2014" name="Front. Genet.">
        <title>Genome and metabolic network of "Candidatus Phaeomarinobacter ectocarpi" Ec32, a new candidate genus of Alphaproteobacteria frequently associated with brown algae.</title>
        <authorList>
            <person name="Dittami S.M."/>
            <person name="Barbeyron T."/>
            <person name="Boyen C."/>
            <person name="Cambefort J."/>
            <person name="Collet G."/>
            <person name="Delage L."/>
            <person name="Gobet A."/>
            <person name="Groisillier A."/>
            <person name="Leblanc C."/>
            <person name="Michel G."/>
            <person name="Scornet D."/>
            <person name="Siegel A."/>
            <person name="Tapia J.E."/>
            <person name="Tonon T."/>
        </authorList>
    </citation>
    <scope>NUCLEOTIDE SEQUENCE [LARGE SCALE GENOMIC DNA]</scope>
    <source>
        <strain evidence="13 14">Ec32</strain>
    </source>
</reference>
<feature type="site" description="Transition state stabilizer" evidence="11">
    <location>
        <position position="26"/>
    </location>
</feature>